<protein>
    <submittedName>
        <fullName evidence="5">Glycosyltransferase</fullName>
    </submittedName>
</protein>
<dbReference type="InterPro" id="IPR001296">
    <property type="entry name" value="Glyco_trans_1"/>
</dbReference>
<evidence type="ECO:0000256" key="1">
    <source>
        <dbReference type="ARBA" id="ARBA00022676"/>
    </source>
</evidence>
<reference evidence="5 6" key="1">
    <citation type="journal article" date="2011" name="Stand. Genomic Sci.">
        <title>Complete genome sequence of Mycobacterium sp. strain (Spyr1) and reclassification to Mycobacterium gilvum Spyr1.</title>
        <authorList>
            <person name="Kallimanis A."/>
            <person name="Karabika E."/>
            <person name="Mavromatis K."/>
            <person name="Lapidus A."/>
            <person name="Labutti K.M."/>
            <person name="Liolios K."/>
            <person name="Ivanova N."/>
            <person name="Goodwin L."/>
            <person name="Woyke T."/>
            <person name="Velentzas A.D."/>
            <person name="Perisynakis A."/>
            <person name="Ouzounis C.C."/>
            <person name="Kyrpides N.C."/>
            <person name="Koukkou A.I."/>
            <person name="Drainas C."/>
        </authorList>
    </citation>
    <scope>NUCLEOTIDE SEQUENCE [LARGE SCALE GENOMIC DNA]</scope>
    <source>
        <strain evidence="6">DSM 45189 / LMG 24558 / Spyr1</strain>
    </source>
</reference>
<dbReference type="PANTHER" id="PTHR12526:SF630">
    <property type="entry name" value="GLYCOSYLTRANSFERASE"/>
    <property type="match status" value="1"/>
</dbReference>
<dbReference type="Pfam" id="PF13439">
    <property type="entry name" value="Glyco_transf_4"/>
    <property type="match status" value="1"/>
</dbReference>
<dbReference type="Pfam" id="PF00534">
    <property type="entry name" value="Glycos_transf_1"/>
    <property type="match status" value="1"/>
</dbReference>
<dbReference type="KEGG" id="msp:Mspyr1_41370"/>
<dbReference type="HOGENOM" id="CLU_009583_0_3_11"/>
<evidence type="ECO:0000313" key="5">
    <source>
        <dbReference type="EMBL" id="ADU00711.1"/>
    </source>
</evidence>
<dbReference type="PANTHER" id="PTHR12526">
    <property type="entry name" value="GLYCOSYLTRANSFERASE"/>
    <property type="match status" value="1"/>
</dbReference>
<dbReference type="SUPFAM" id="SSF53756">
    <property type="entry name" value="UDP-Glycosyltransferase/glycogen phosphorylase"/>
    <property type="match status" value="1"/>
</dbReference>
<accession>E6TAR1</accession>
<gene>
    <name evidence="5" type="ordered locus">Mspyr1_41370</name>
</gene>
<dbReference type="Proteomes" id="UP000008916">
    <property type="component" value="Chromosome"/>
</dbReference>
<dbReference type="EMBL" id="CP002385">
    <property type="protein sequence ID" value="ADU00711.1"/>
    <property type="molecule type" value="Genomic_DNA"/>
</dbReference>
<evidence type="ECO:0000259" key="4">
    <source>
        <dbReference type="Pfam" id="PF13439"/>
    </source>
</evidence>
<keyword evidence="6" id="KW-1185">Reference proteome</keyword>
<feature type="domain" description="Glycosyl transferase family 1" evidence="3">
    <location>
        <begin position="196"/>
        <end position="352"/>
    </location>
</feature>
<keyword evidence="1" id="KW-0328">Glycosyltransferase</keyword>
<dbReference type="GO" id="GO:0016757">
    <property type="term" value="F:glycosyltransferase activity"/>
    <property type="evidence" value="ECO:0007669"/>
    <property type="project" value="UniProtKB-KW"/>
</dbReference>
<dbReference type="InterPro" id="IPR028098">
    <property type="entry name" value="Glyco_trans_4-like_N"/>
</dbReference>
<keyword evidence="2" id="KW-0808">Transferase</keyword>
<evidence type="ECO:0000313" key="6">
    <source>
        <dbReference type="Proteomes" id="UP000008916"/>
    </source>
</evidence>
<sequence length="381" mass="41931">MKSRQIRVVFIVPDLRVGGAERHVTTLLPQMNREKFTTSVICIGEEGSLFSALPEAGVSASAMHLGHKRNAGHALIRLIASIKRLQPDIVVVRGYNAEVLGRIAARMGGTRHIIVWVHHIGDAKPRSSVRKLSDHILERWTSRYFGVANAQRNYMMNELRLPRHKIRIIHNGVDPGAFSTQDDRQVLGDLDPRLGSGTPVVGMIAALRPEKDHKNAFLAARIVLEQLPSVKFLIVGDGPMRAELEEYALALGISESVHFVGTRRDIGRLLPAITVFTLSSATVECFPIALLEAMACARPAVCTDVGGVGEILRHGETGFLVPPKCPQMLAARLLDLLNSPRDARRMGLAGRRRVENCFNLSQSVLATEAEFEQLFSSGRTR</sequence>
<name>E6TAR1_MYCSR</name>
<evidence type="ECO:0000256" key="2">
    <source>
        <dbReference type="ARBA" id="ARBA00022679"/>
    </source>
</evidence>
<feature type="domain" description="Glycosyltransferase subfamily 4-like N-terminal" evidence="4">
    <location>
        <begin position="17"/>
        <end position="175"/>
    </location>
</feature>
<organism evidence="5 6">
    <name type="scientific">Mycolicibacterium gilvum (strain DSM 45189 / LMG 24558 / Spyr1)</name>
    <name type="common">Mycobacterium gilvum</name>
    <dbReference type="NCBI Taxonomy" id="278137"/>
    <lineage>
        <taxon>Bacteria</taxon>
        <taxon>Bacillati</taxon>
        <taxon>Actinomycetota</taxon>
        <taxon>Actinomycetes</taxon>
        <taxon>Mycobacteriales</taxon>
        <taxon>Mycobacteriaceae</taxon>
        <taxon>Mycolicibacterium</taxon>
    </lineage>
</organism>
<proteinExistence type="predicted"/>
<dbReference type="Gene3D" id="3.40.50.2000">
    <property type="entry name" value="Glycogen Phosphorylase B"/>
    <property type="match status" value="2"/>
</dbReference>
<evidence type="ECO:0000259" key="3">
    <source>
        <dbReference type="Pfam" id="PF00534"/>
    </source>
</evidence>
<dbReference type="AlphaFoldDB" id="E6TAR1"/>